<organism evidence="2 3">
    <name type="scientific">Botryotinia calthae</name>
    <dbReference type="NCBI Taxonomy" id="38488"/>
    <lineage>
        <taxon>Eukaryota</taxon>
        <taxon>Fungi</taxon>
        <taxon>Dikarya</taxon>
        <taxon>Ascomycota</taxon>
        <taxon>Pezizomycotina</taxon>
        <taxon>Leotiomycetes</taxon>
        <taxon>Helotiales</taxon>
        <taxon>Sclerotiniaceae</taxon>
        <taxon>Botryotinia</taxon>
    </lineage>
</organism>
<feature type="compositionally biased region" description="Polar residues" evidence="1">
    <location>
        <begin position="349"/>
        <end position="360"/>
    </location>
</feature>
<evidence type="ECO:0000256" key="1">
    <source>
        <dbReference type="SAM" id="MobiDB-lite"/>
    </source>
</evidence>
<dbReference type="InterPro" id="IPR029058">
    <property type="entry name" value="AB_hydrolase_fold"/>
</dbReference>
<gene>
    <name evidence="2" type="ORF">BOTCAL_0078g00290</name>
</gene>
<feature type="region of interest" description="Disordered" evidence="1">
    <location>
        <begin position="288"/>
        <end position="360"/>
    </location>
</feature>
<protein>
    <recommendedName>
        <fullName evidence="4">Alpha/beta hydrolase fold-3 domain-containing protein</fullName>
    </recommendedName>
</protein>
<feature type="compositionally biased region" description="Low complexity" evidence="1">
    <location>
        <begin position="297"/>
        <end position="313"/>
    </location>
</feature>
<evidence type="ECO:0000313" key="2">
    <source>
        <dbReference type="EMBL" id="TEY73436.1"/>
    </source>
</evidence>
<reference evidence="2 3" key="1">
    <citation type="submission" date="2017-11" db="EMBL/GenBank/DDBJ databases">
        <title>Comparative genomics of Botrytis spp.</title>
        <authorList>
            <person name="Valero-Jimenez C.A."/>
            <person name="Tapia P."/>
            <person name="Veloso J."/>
            <person name="Silva-Moreno E."/>
            <person name="Staats M."/>
            <person name="Valdes J.H."/>
            <person name="Van Kan J.A.L."/>
        </authorList>
    </citation>
    <scope>NUCLEOTIDE SEQUENCE [LARGE SCALE GENOMIC DNA]</scope>
    <source>
        <strain evidence="2 3">MUCL2830</strain>
    </source>
</reference>
<dbReference type="SUPFAM" id="SSF53474">
    <property type="entry name" value="alpha/beta-Hydrolases"/>
    <property type="match status" value="1"/>
</dbReference>
<sequence length="470" mass="53299">MRFYEYGPSIRAFRIFARATTKKWRVQKPRQLATAAPLQVEKYDIACGISGHITVEIHNGFLLRDSPKTPLVIYLPPYPSSPLPPFHPSPWLLSSYPVINIPYRWSHDPKTSFRKQRSHAFPIPLHDTLQAYSWLLKSYLPSLLPEPKPLDSNHYYNNPKPVQRPLLIYGSYLGGTLATSLALTESFTSSSLTTNIHSLIVHNGIFDWTPISTTPDPSIFQSKSPDSSQDLSYNRLSTINLYERSPWTTLTLHALKTRLFSSPLQTFDPFASPILFFRASGISVPQRWPIPPPASPHPSSFPLTQTSSQTSSHKSTDSIEINDFSPYPDLSNDYATEEEEEPHEALVESQKSNRIFPPANSSLRIPRSLFTYSPSSFTGNKTHDISQVQEKGEEKDENNIFKQQARELTKLMRRSVSEYELGERAQWDEDCDAEETAKERVTEMEVGGVGWDGAVERDTVVREWINEGGL</sequence>
<keyword evidence="3" id="KW-1185">Reference proteome</keyword>
<dbReference type="Proteomes" id="UP000297299">
    <property type="component" value="Unassembled WGS sequence"/>
</dbReference>
<accession>A0A4Y8D8P1</accession>
<evidence type="ECO:0000313" key="3">
    <source>
        <dbReference type="Proteomes" id="UP000297299"/>
    </source>
</evidence>
<dbReference type="OrthoDB" id="5396420at2759"/>
<name>A0A4Y8D8P1_9HELO</name>
<dbReference type="EMBL" id="PHWZ01000078">
    <property type="protein sequence ID" value="TEY73436.1"/>
    <property type="molecule type" value="Genomic_DNA"/>
</dbReference>
<dbReference type="Gene3D" id="3.40.50.1820">
    <property type="entry name" value="alpha/beta hydrolase"/>
    <property type="match status" value="1"/>
</dbReference>
<comment type="caution">
    <text evidence="2">The sequence shown here is derived from an EMBL/GenBank/DDBJ whole genome shotgun (WGS) entry which is preliminary data.</text>
</comment>
<dbReference type="STRING" id="38488.A0A4Y8D8P1"/>
<evidence type="ECO:0008006" key="4">
    <source>
        <dbReference type="Google" id="ProtNLM"/>
    </source>
</evidence>
<proteinExistence type="predicted"/>
<dbReference type="AlphaFoldDB" id="A0A4Y8D8P1"/>